<dbReference type="GeneID" id="98666069"/>
<keyword evidence="3" id="KW-1185">Reference proteome</keyword>
<evidence type="ECO:0000256" key="1">
    <source>
        <dbReference type="SAM" id="SignalP"/>
    </source>
</evidence>
<gene>
    <name evidence="2" type="ORF">SAMN04488138_1474</name>
</gene>
<accession>A0A1I3XDC4</accession>
<evidence type="ECO:0000313" key="2">
    <source>
        <dbReference type="EMBL" id="SFK17051.1"/>
    </source>
</evidence>
<dbReference type="Gene3D" id="2.40.10.120">
    <property type="match status" value="1"/>
</dbReference>
<sequence length="350" mass="37762">MRITFNIVVFCASIFLFFTTGQVASAQAVQVKAKEEGQGFLFSENGICYILTAAHVTDGARRAQVVTQNGNAGSATMVAPFWEGFDLDVGQVRRIPDGDCTATFDDLRQGASTALSGARIVLPIVSPGGVDNLDMSVSRSDYLEFTGQFLEKGYAGKKGMSGGFALVGSTPVGMARATTTDGSIQFIQMAEIAMNLRRWLDRSAFSAPPAPQEAPSEQEGTPYSIVSVTPPAIDSAHLIEAMIEGTNPYAYPAGKNAEIVLKNLAEEEKVLSRLRVISLPRDGYSQPEQIRIDVTPRAGGTAQYWRIDTFPLDGLYDTGRVARRFADSIKITLIGARGNDPVHVDRIILE</sequence>
<dbReference type="OrthoDB" id="7847525at2"/>
<name>A0A1I3XDC4_9RHOB</name>
<dbReference type="Proteomes" id="UP000183299">
    <property type="component" value="Unassembled WGS sequence"/>
</dbReference>
<reference evidence="2 3" key="1">
    <citation type="submission" date="2016-10" db="EMBL/GenBank/DDBJ databases">
        <authorList>
            <person name="de Groot N.N."/>
        </authorList>
    </citation>
    <scope>NUCLEOTIDE SEQUENCE [LARGE SCALE GENOMIC DNA]</scope>
    <source>
        <strain evidence="2 3">CGMCC 1.8891</strain>
    </source>
</reference>
<dbReference type="RefSeq" id="WP_066608222.1">
    <property type="nucleotide sequence ID" value="NZ_FORY01000047.1"/>
</dbReference>
<dbReference type="SUPFAM" id="SSF50494">
    <property type="entry name" value="Trypsin-like serine proteases"/>
    <property type="match status" value="1"/>
</dbReference>
<evidence type="ECO:0008006" key="4">
    <source>
        <dbReference type="Google" id="ProtNLM"/>
    </source>
</evidence>
<feature type="chain" id="PRO_5010311535" description="Trypsin-like peptidase domain-containing protein" evidence="1">
    <location>
        <begin position="27"/>
        <end position="350"/>
    </location>
</feature>
<dbReference type="EMBL" id="FORY01000047">
    <property type="protein sequence ID" value="SFK17051.1"/>
    <property type="molecule type" value="Genomic_DNA"/>
</dbReference>
<protein>
    <recommendedName>
        <fullName evidence="4">Trypsin-like peptidase domain-containing protein</fullName>
    </recommendedName>
</protein>
<evidence type="ECO:0000313" key="3">
    <source>
        <dbReference type="Proteomes" id="UP000183299"/>
    </source>
</evidence>
<dbReference type="AlphaFoldDB" id="A0A1I3XDC4"/>
<organism evidence="2 3">
    <name type="scientific">Celeribacter halophilus</name>
    <dbReference type="NCBI Taxonomy" id="576117"/>
    <lineage>
        <taxon>Bacteria</taxon>
        <taxon>Pseudomonadati</taxon>
        <taxon>Pseudomonadota</taxon>
        <taxon>Alphaproteobacteria</taxon>
        <taxon>Rhodobacterales</taxon>
        <taxon>Roseobacteraceae</taxon>
        <taxon>Celeribacter</taxon>
    </lineage>
</organism>
<dbReference type="STRING" id="576117.SAMN04488138_1474"/>
<feature type="signal peptide" evidence="1">
    <location>
        <begin position="1"/>
        <end position="26"/>
    </location>
</feature>
<dbReference type="InterPro" id="IPR009003">
    <property type="entry name" value="Peptidase_S1_PA"/>
</dbReference>
<proteinExistence type="predicted"/>
<keyword evidence="1" id="KW-0732">Signal</keyword>